<dbReference type="PANTHER" id="PTHR23512">
    <property type="entry name" value="MAJOR FACILITATOR SUPERFAMILY DOMAIN-CONTAINING PROTEIN 1"/>
    <property type="match status" value="1"/>
</dbReference>
<evidence type="ECO:0000256" key="7">
    <source>
        <dbReference type="ARBA" id="ARBA00023228"/>
    </source>
</evidence>
<accession>A0ABW5BT70</accession>
<evidence type="ECO:0000256" key="4">
    <source>
        <dbReference type="ARBA" id="ARBA00022692"/>
    </source>
</evidence>
<evidence type="ECO:0000256" key="14">
    <source>
        <dbReference type="ARBA" id="ARBA00044898"/>
    </source>
</evidence>
<comment type="catalytic activity">
    <reaction evidence="8">
        <text>L-lysyl-L-alanine(out) = L-lysyl-L-alanine(in)</text>
        <dbReference type="Rhea" id="RHEA:79399"/>
        <dbReference type="ChEBI" id="CHEBI:229954"/>
    </reaction>
</comment>
<evidence type="ECO:0000256" key="1">
    <source>
        <dbReference type="ARBA" id="ARBA00004155"/>
    </source>
</evidence>
<evidence type="ECO:0000313" key="28">
    <source>
        <dbReference type="Proteomes" id="UP001597294"/>
    </source>
</evidence>
<feature type="transmembrane region" description="Helical" evidence="25">
    <location>
        <begin position="276"/>
        <end position="294"/>
    </location>
</feature>
<evidence type="ECO:0000256" key="21">
    <source>
        <dbReference type="ARBA" id="ARBA00044985"/>
    </source>
</evidence>
<evidence type="ECO:0000256" key="15">
    <source>
        <dbReference type="ARBA" id="ARBA00044899"/>
    </source>
</evidence>
<evidence type="ECO:0000256" key="16">
    <source>
        <dbReference type="ARBA" id="ARBA00044900"/>
    </source>
</evidence>
<evidence type="ECO:0000256" key="22">
    <source>
        <dbReference type="ARBA" id="ARBA00045018"/>
    </source>
</evidence>
<evidence type="ECO:0000256" key="24">
    <source>
        <dbReference type="ARBA" id="ARBA00046376"/>
    </source>
</evidence>
<feature type="domain" description="Major facilitator superfamily (MFS) profile" evidence="26">
    <location>
        <begin position="26"/>
        <end position="435"/>
    </location>
</feature>
<keyword evidence="6 25" id="KW-0472">Membrane</keyword>
<dbReference type="InterPro" id="IPR011701">
    <property type="entry name" value="MFS"/>
</dbReference>
<comment type="catalytic activity">
    <reaction evidence="16">
        <text>L-lysyl-L-lysine(out) = L-lysyl-L-lysine(in)</text>
        <dbReference type="Rhea" id="RHEA:79403"/>
        <dbReference type="ChEBI" id="CHEBI:229956"/>
    </reaction>
</comment>
<evidence type="ECO:0000256" key="9">
    <source>
        <dbReference type="ARBA" id="ARBA00044878"/>
    </source>
</evidence>
<keyword evidence="4 25" id="KW-0812">Transmembrane</keyword>
<dbReference type="InterPro" id="IPR036259">
    <property type="entry name" value="MFS_trans_sf"/>
</dbReference>
<keyword evidence="28" id="KW-1185">Reference proteome</keyword>
<comment type="catalytic activity">
    <reaction evidence="9">
        <text>L-histidyl-glycine(out) = L-histidyl-glycine(in)</text>
        <dbReference type="Rhea" id="RHEA:79395"/>
        <dbReference type="ChEBI" id="CHEBI:229957"/>
    </reaction>
</comment>
<keyword evidence="7" id="KW-0458">Lysosome</keyword>
<evidence type="ECO:0000256" key="3">
    <source>
        <dbReference type="ARBA" id="ARBA00022448"/>
    </source>
</evidence>
<comment type="similarity">
    <text evidence="2">Belongs to the major facilitator superfamily.</text>
</comment>
<feature type="transmembrane region" description="Helical" evidence="25">
    <location>
        <begin position="52"/>
        <end position="72"/>
    </location>
</feature>
<dbReference type="RefSeq" id="WP_380255214.1">
    <property type="nucleotide sequence ID" value="NZ_JBHUII010000013.1"/>
</dbReference>
<comment type="catalytic activity">
    <reaction evidence="18">
        <text>L-histidyl-L-alpha-amino acid(out) = L-histidyl-L-alpha-amino acid(in)</text>
        <dbReference type="Rhea" id="RHEA:79379"/>
        <dbReference type="ChEBI" id="CHEBI:229964"/>
    </reaction>
</comment>
<feature type="transmembrane region" description="Helical" evidence="25">
    <location>
        <begin position="409"/>
        <end position="430"/>
    </location>
</feature>
<protein>
    <recommendedName>
        <fullName evidence="21">Lysosomal dipeptide transporter MFSD1</fullName>
    </recommendedName>
    <alternativeName>
        <fullName evidence="22">Major facilitator superfamily domain-containing protein 1</fullName>
    </alternativeName>
</protein>
<evidence type="ECO:0000256" key="12">
    <source>
        <dbReference type="ARBA" id="ARBA00044891"/>
    </source>
</evidence>
<evidence type="ECO:0000256" key="2">
    <source>
        <dbReference type="ARBA" id="ARBA00008335"/>
    </source>
</evidence>
<sequence>MSQSVAMSDNPTTTSLEKPPASLAWLMWVLGALLFLIGFFHRIAFGVMAEPLTLEFGLTATTLGTLASFYYYSYTAMQVPVGVMADRFGPRKLLTSGALLAAIGTVIFALATNYWVISFGRLLIGGAVAVAFVTMMKISLHWFTLKRFALLTGLGLLAGNLGAVVAGAPLQEMLELFGWRNVMLTFAGITGLLALATGIWLRDDPTDLGYKSYGHTHDASAPKQSILSSLKETITYRTVFLLTLACGASAGSMLTFGGLWGVPYLKVAYGFSTSEAATIISVTLLVWAGCGVLLGHWSDATGKRKLPFIALALLAAAGWFVVTQIQGLPFVLLAFALFAAALGSCIMIVGLSWAKEAVPPKLQGTALGWCNTGVMIGPMVLQPLTGVLIDLNWSGATDSGQRVYDIAAFQAGFVPMMGWLILAAGLMLFAKEEKSEFK</sequence>
<evidence type="ECO:0000256" key="5">
    <source>
        <dbReference type="ARBA" id="ARBA00022989"/>
    </source>
</evidence>
<evidence type="ECO:0000256" key="25">
    <source>
        <dbReference type="SAM" id="Phobius"/>
    </source>
</evidence>
<comment type="catalytic activity">
    <reaction evidence="17">
        <text>L-arginyl-glycine(out) = L-arginyl-glycine(in)</text>
        <dbReference type="Rhea" id="RHEA:79391"/>
        <dbReference type="ChEBI" id="CHEBI:229955"/>
    </reaction>
</comment>
<reference evidence="28" key="1">
    <citation type="journal article" date="2019" name="Int. J. Syst. Evol. Microbiol.">
        <title>The Global Catalogue of Microorganisms (GCM) 10K type strain sequencing project: providing services to taxonomists for standard genome sequencing and annotation.</title>
        <authorList>
            <consortium name="The Broad Institute Genomics Platform"/>
            <consortium name="The Broad Institute Genome Sequencing Center for Infectious Disease"/>
            <person name="Wu L."/>
            <person name="Ma J."/>
        </authorList>
    </citation>
    <scope>NUCLEOTIDE SEQUENCE [LARGE SCALE GENOMIC DNA]</scope>
    <source>
        <strain evidence="28">CGMCC 4.7192</strain>
    </source>
</reference>
<evidence type="ECO:0000256" key="17">
    <source>
        <dbReference type="ARBA" id="ARBA00044903"/>
    </source>
</evidence>
<feature type="transmembrane region" description="Helical" evidence="25">
    <location>
        <begin position="21"/>
        <end position="40"/>
    </location>
</feature>
<dbReference type="SUPFAM" id="SSF103473">
    <property type="entry name" value="MFS general substrate transporter"/>
    <property type="match status" value="1"/>
</dbReference>
<proteinExistence type="inferred from homology"/>
<evidence type="ECO:0000256" key="23">
    <source>
        <dbReference type="ARBA" id="ARBA00045709"/>
    </source>
</evidence>
<dbReference type="Proteomes" id="UP001597294">
    <property type="component" value="Unassembled WGS sequence"/>
</dbReference>
<comment type="catalytic activity">
    <reaction evidence="11">
        <text>L-alpha-aminoacyl-L-histidine(out) = L-alpha-aminoacyl-L-histidine(in)</text>
        <dbReference type="Rhea" id="RHEA:79375"/>
        <dbReference type="ChEBI" id="CHEBI:229967"/>
    </reaction>
</comment>
<dbReference type="InterPro" id="IPR020846">
    <property type="entry name" value="MFS_dom"/>
</dbReference>
<name>A0ABW5BT70_9PROT</name>
<dbReference type="Gene3D" id="1.20.1250.20">
    <property type="entry name" value="MFS general substrate transporter like domains"/>
    <property type="match status" value="2"/>
</dbReference>
<evidence type="ECO:0000256" key="20">
    <source>
        <dbReference type="ARBA" id="ARBA00044924"/>
    </source>
</evidence>
<feature type="transmembrane region" description="Helical" evidence="25">
    <location>
        <begin position="239"/>
        <end position="264"/>
    </location>
</feature>
<evidence type="ECO:0000256" key="10">
    <source>
        <dbReference type="ARBA" id="ARBA00044881"/>
    </source>
</evidence>
<evidence type="ECO:0000256" key="6">
    <source>
        <dbReference type="ARBA" id="ARBA00023136"/>
    </source>
</evidence>
<evidence type="ECO:0000256" key="13">
    <source>
        <dbReference type="ARBA" id="ARBA00044893"/>
    </source>
</evidence>
<evidence type="ECO:0000256" key="8">
    <source>
        <dbReference type="ARBA" id="ARBA00044876"/>
    </source>
</evidence>
<feature type="transmembrane region" description="Helical" evidence="25">
    <location>
        <begin position="93"/>
        <end position="111"/>
    </location>
</feature>
<dbReference type="EMBL" id="JBHUII010000013">
    <property type="protein sequence ID" value="MFD2208010.1"/>
    <property type="molecule type" value="Genomic_DNA"/>
</dbReference>
<feature type="transmembrane region" description="Helical" evidence="25">
    <location>
        <begin position="182"/>
        <end position="201"/>
    </location>
</feature>
<comment type="function">
    <text evidence="23">Lysosomal dipeptide uniporter that selectively exports lysine, arginine or histidine-containing dipeptides with a net positive charge from the lysosome lumen into the cytosol. Could play a role in a specific type of protein O-glycosylation indirectly regulating macrophages migration and tissue invasion. Also essential for liver homeostasis.</text>
</comment>
<dbReference type="Pfam" id="PF07690">
    <property type="entry name" value="MFS_1"/>
    <property type="match status" value="1"/>
</dbReference>
<dbReference type="PANTHER" id="PTHR23512:SF3">
    <property type="entry name" value="MAJOR FACILITATOR SUPERFAMILY DOMAIN-CONTAINING PROTEIN 1"/>
    <property type="match status" value="1"/>
</dbReference>
<feature type="transmembrane region" description="Helical" evidence="25">
    <location>
        <begin position="331"/>
        <end position="354"/>
    </location>
</feature>
<comment type="catalytic activity">
    <reaction evidence="10">
        <text>L-alpha-aminoacyl-L-arginine(out) = L-alpha-aminoacyl-L-arginine(in)</text>
        <dbReference type="Rhea" id="RHEA:79367"/>
        <dbReference type="ChEBI" id="CHEBI:229968"/>
    </reaction>
</comment>
<comment type="subunit">
    <text evidence="24">Homodimer. Interacts with lysosomal protein GLMP (via lumenal domain); the interaction starts while both proteins are still in the endoplasmic reticulum and is required for stabilization of MFSD1 in lysosomes but has no direct effect on its targeting to lysosomes or transporter activity.</text>
</comment>
<dbReference type="InterPro" id="IPR052187">
    <property type="entry name" value="MFSD1"/>
</dbReference>
<feature type="transmembrane region" description="Helical" evidence="25">
    <location>
        <begin position="117"/>
        <end position="136"/>
    </location>
</feature>
<dbReference type="PROSITE" id="PS50850">
    <property type="entry name" value="MFS"/>
    <property type="match status" value="1"/>
</dbReference>
<gene>
    <name evidence="27" type="ORF">ACFSKO_20525</name>
</gene>
<organism evidence="27 28">
    <name type="scientific">Kiloniella antarctica</name>
    <dbReference type="NCBI Taxonomy" id="1550907"/>
    <lineage>
        <taxon>Bacteria</taxon>
        <taxon>Pseudomonadati</taxon>
        <taxon>Pseudomonadota</taxon>
        <taxon>Alphaproteobacteria</taxon>
        <taxon>Rhodospirillales</taxon>
        <taxon>Kiloniellaceae</taxon>
        <taxon>Kiloniella</taxon>
    </lineage>
</organism>
<feature type="transmembrane region" description="Helical" evidence="25">
    <location>
        <begin position="148"/>
        <end position="170"/>
    </location>
</feature>
<evidence type="ECO:0000256" key="18">
    <source>
        <dbReference type="ARBA" id="ARBA00044912"/>
    </source>
</evidence>
<comment type="catalytic activity">
    <reaction evidence="14">
        <text>L-aspartyl-L-lysine(out) = L-aspartyl-L-lysine(in)</text>
        <dbReference type="Rhea" id="RHEA:79411"/>
        <dbReference type="ChEBI" id="CHEBI:229953"/>
    </reaction>
</comment>
<comment type="catalytic activity">
    <reaction evidence="12">
        <text>L-lysyl-L-alpha-amino acid(out) = L-lysyl-L-alpha-amino acid(in)</text>
        <dbReference type="Rhea" id="RHEA:79387"/>
        <dbReference type="ChEBI" id="CHEBI:229965"/>
    </reaction>
</comment>
<comment type="caution">
    <text evidence="27">The sequence shown here is derived from an EMBL/GenBank/DDBJ whole genome shotgun (WGS) entry which is preliminary data.</text>
</comment>
<comment type="subcellular location">
    <subcellularLocation>
        <location evidence="1">Lysosome membrane</location>
        <topology evidence="1">Multi-pass membrane protein</topology>
    </subcellularLocation>
</comment>
<feature type="transmembrane region" description="Helical" evidence="25">
    <location>
        <begin position="306"/>
        <end position="325"/>
    </location>
</feature>
<comment type="catalytic activity">
    <reaction evidence="15">
        <text>L-arginyl-L-alpha-amino acid(out) = L-arginyl-L-alpha-amino acid(in)</text>
        <dbReference type="Rhea" id="RHEA:79371"/>
        <dbReference type="ChEBI" id="CHEBI:84315"/>
    </reaction>
</comment>
<evidence type="ECO:0000259" key="26">
    <source>
        <dbReference type="PROSITE" id="PS50850"/>
    </source>
</evidence>
<feature type="transmembrane region" description="Helical" evidence="25">
    <location>
        <begin position="366"/>
        <end position="389"/>
    </location>
</feature>
<comment type="catalytic activity">
    <reaction evidence="20">
        <text>L-lysyl-glycine(out) = L-lysyl-glycine(in)</text>
        <dbReference type="Rhea" id="RHEA:79407"/>
        <dbReference type="ChEBI" id="CHEBI:191202"/>
    </reaction>
</comment>
<evidence type="ECO:0000256" key="11">
    <source>
        <dbReference type="ARBA" id="ARBA00044884"/>
    </source>
</evidence>
<comment type="catalytic activity">
    <reaction evidence="19">
        <text>L-alanyl-L-lysine(out) = L-alanyl-L-lysine(in)</text>
        <dbReference type="Rhea" id="RHEA:79415"/>
        <dbReference type="ChEBI" id="CHEBI:192470"/>
    </reaction>
</comment>
<evidence type="ECO:0000313" key="27">
    <source>
        <dbReference type="EMBL" id="MFD2208010.1"/>
    </source>
</evidence>
<keyword evidence="5 25" id="KW-1133">Transmembrane helix</keyword>
<keyword evidence="3" id="KW-0813">Transport</keyword>
<comment type="catalytic activity">
    <reaction evidence="13">
        <text>L-alpha-aminoacyl-L-lysine(out) = L-alpha-aminoacyl-L-lysine(in)</text>
        <dbReference type="Rhea" id="RHEA:79383"/>
        <dbReference type="ChEBI" id="CHEBI:229966"/>
    </reaction>
</comment>
<evidence type="ECO:0000256" key="19">
    <source>
        <dbReference type="ARBA" id="ARBA00044919"/>
    </source>
</evidence>